<accession>A9PA86</accession>
<evidence type="ECO:0008006" key="4">
    <source>
        <dbReference type="Google" id="ProtNLM"/>
    </source>
</evidence>
<dbReference type="Gene3D" id="3.80.10.10">
    <property type="entry name" value="Ribonuclease Inhibitor"/>
    <property type="match status" value="1"/>
</dbReference>
<reference evidence="3" key="1">
    <citation type="journal article" date="2008" name="BMC Genomics">
        <title>Analysis of 4,664 high-quality sequence-finished poplar full-length cDNA clones and their utility for the discovery of genes responding to insect feeding.</title>
        <authorList>
            <person name="Ralph S.G."/>
            <person name="Chun H.J."/>
            <person name="Cooper D."/>
            <person name="Kirkpatrick R."/>
            <person name="Kolosova N."/>
            <person name="Gunter L."/>
            <person name="Tuskan G.A."/>
            <person name="Douglas C.J."/>
            <person name="Holt R.A."/>
            <person name="Jones S.J."/>
            <person name="Marra M.A."/>
            <person name="Bohlmann J."/>
        </authorList>
    </citation>
    <scope>NUCLEOTIDE SEQUENCE</scope>
    <source>
        <tissue evidence="3">Phloem and cambium</tissue>
    </source>
</reference>
<dbReference type="SMART" id="SM00369">
    <property type="entry name" value="LRR_TYP"/>
    <property type="match status" value="1"/>
</dbReference>
<evidence type="ECO:0000313" key="3">
    <source>
        <dbReference type="EMBL" id="ABK93289.1"/>
    </source>
</evidence>
<dbReference type="EMBL" id="EF145096">
    <property type="protein sequence ID" value="ABK93289.1"/>
    <property type="molecule type" value="mRNA"/>
</dbReference>
<dbReference type="InterPro" id="IPR001611">
    <property type="entry name" value="Leu-rich_rpt"/>
</dbReference>
<keyword evidence="1" id="KW-0433">Leucine-rich repeat</keyword>
<dbReference type="PANTHER" id="PTHR48051">
    <property type="match status" value="1"/>
</dbReference>
<dbReference type="InterPro" id="IPR003591">
    <property type="entry name" value="Leu-rich_rpt_typical-subtyp"/>
</dbReference>
<evidence type="ECO:0000256" key="1">
    <source>
        <dbReference type="ARBA" id="ARBA00022614"/>
    </source>
</evidence>
<dbReference type="Pfam" id="PF13855">
    <property type="entry name" value="LRR_8"/>
    <property type="match status" value="1"/>
</dbReference>
<dbReference type="PANTHER" id="PTHR48051:SF1">
    <property type="entry name" value="RAS SUPPRESSOR PROTEIN 1"/>
    <property type="match status" value="1"/>
</dbReference>
<sequence>MNIGNNFADMQSLPRSIGNLENLEELDISNNQIRVLPGSFRMLTRLRILRVEETPLEVPPRHVAEKGAQAVVQYMAELVEKRDIKAQPVKQKKSWAQICFFSKSNKRKRNGMDYVKT</sequence>
<dbReference type="InterPro" id="IPR050216">
    <property type="entry name" value="LRR_domain-containing"/>
</dbReference>
<dbReference type="InterPro" id="IPR032675">
    <property type="entry name" value="LRR_dom_sf"/>
</dbReference>
<keyword evidence="2" id="KW-0677">Repeat</keyword>
<name>A9PA86_POPTR</name>
<dbReference type="PROSITE" id="PS51450">
    <property type="entry name" value="LRR"/>
    <property type="match status" value="1"/>
</dbReference>
<proteinExistence type="evidence at transcript level"/>
<protein>
    <recommendedName>
        <fullName evidence="4">Leucine-rich repeat family protein</fullName>
    </recommendedName>
</protein>
<dbReference type="SUPFAM" id="SSF52058">
    <property type="entry name" value="L domain-like"/>
    <property type="match status" value="1"/>
</dbReference>
<dbReference type="ExpressionAtlas" id="A9PA86">
    <property type="expression patterns" value="baseline and differential"/>
</dbReference>
<dbReference type="AlphaFoldDB" id="A9PA86"/>
<organism evidence="3">
    <name type="scientific">Populus trichocarpa</name>
    <name type="common">Western balsam poplar</name>
    <name type="synonym">Populus balsamifera subsp. trichocarpa</name>
    <dbReference type="NCBI Taxonomy" id="3694"/>
    <lineage>
        <taxon>Eukaryota</taxon>
        <taxon>Viridiplantae</taxon>
        <taxon>Streptophyta</taxon>
        <taxon>Embryophyta</taxon>
        <taxon>Tracheophyta</taxon>
        <taxon>Spermatophyta</taxon>
        <taxon>Magnoliopsida</taxon>
        <taxon>eudicotyledons</taxon>
        <taxon>Gunneridae</taxon>
        <taxon>Pentapetalae</taxon>
        <taxon>rosids</taxon>
        <taxon>fabids</taxon>
        <taxon>Malpighiales</taxon>
        <taxon>Salicaceae</taxon>
        <taxon>Saliceae</taxon>
        <taxon>Populus</taxon>
    </lineage>
</organism>
<evidence type="ECO:0000256" key="2">
    <source>
        <dbReference type="ARBA" id="ARBA00022737"/>
    </source>
</evidence>